<reference evidence="1" key="1">
    <citation type="submission" date="2021-01" db="EMBL/GenBank/DDBJ databases">
        <authorList>
            <consortium name="Genoscope - CEA"/>
            <person name="William W."/>
        </authorList>
    </citation>
    <scope>NUCLEOTIDE SEQUENCE</scope>
</reference>
<dbReference type="AlphaFoldDB" id="A0A8S1RGR6"/>
<comment type="caution">
    <text evidence="1">The sequence shown here is derived from an EMBL/GenBank/DDBJ whole genome shotgun (WGS) entry which is preliminary data.</text>
</comment>
<proteinExistence type="predicted"/>
<dbReference type="Proteomes" id="UP000692954">
    <property type="component" value="Unassembled WGS sequence"/>
</dbReference>
<gene>
    <name evidence="1" type="ORF">PSON_ATCC_30995.1.T1650022</name>
</gene>
<evidence type="ECO:0000313" key="2">
    <source>
        <dbReference type="Proteomes" id="UP000692954"/>
    </source>
</evidence>
<accession>A0A8S1RGR6</accession>
<organism evidence="1 2">
    <name type="scientific">Paramecium sonneborni</name>
    <dbReference type="NCBI Taxonomy" id="65129"/>
    <lineage>
        <taxon>Eukaryota</taxon>
        <taxon>Sar</taxon>
        <taxon>Alveolata</taxon>
        <taxon>Ciliophora</taxon>
        <taxon>Intramacronucleata</taxon>
        <taxon>Oligohymenophorea</taxon>
        <taxon>Peniculida</taxon>
        <taxon>Parameciidae</taxon>
        <taxon>Paramecium</taxon>
    </lineage>
</organism>
<protein>
    <submittedName>
        <fullName evidence="1">Uncharacterized protein</fullName>
    </submittedName>
</protein>
<name>A0A8S1RGR6_9CILI</name>
<evidence type="ECO:0000313" key="1">
    <source>
        <dbReference type="EMBL" id="CAD8126129.1"/>
    </source>
</evidence>
<sequence>MHHLNRIINNTCQSKISFSFACINSQCSSNSKCHKCSYQYQTANSIIALLQLNSSLKQWNIFER</sequence>
<dbReference type="EMBL" id="CAJJDN010000165">
    <property type="protein sequence ID" value="CAD8126129.1"/>
    <property type="molecule type" value="Genomic_DNA"/>
</dbReference>
<keyword evidence="2" id="KW-1185">Reference proteome</keyword>